<gene>
    <name evidence="6" type="ORF">GWK16_24105</name>
</gene>
<evidence type="ECO:0000256" key="3">
    <source>
        <dbReference type="ARBA" id="ARBA00023125"/>
    </source>
</evidence>
<keyword evidence="4" id="KW-0804">Transcription</keyword>
<dbReference type="Pfam" id="PF00126">
    <property type="entry name" value="HTH_1"/>
    <property type="match status" value="1"/>
</dbReference>
<reference evidence="6 7" key="1">
    <citation type="submission" date="2020-03" db="EMBL/GenBank/DDBJ databases">
        <authorList>
            <person name="Sun Q."/>
        </authorList>
    </citation>
    <scope>NUCLEOTIDE SEQUENCE [LARGE SCALE GENOMIC DNA]</scope>
    <source>
        <strain evidence="6 7">JC162</strain>
    </source>
</reference>
<dbReference type="GO" id="GO:0003700">
    <property type="term" value="F:DNA-binding transcription factor activity"/>
    <property type="evidence" value="ECO:0007669"/>
    <property type="project" value="InterPro"/>
</dbReference>
<dbReference type="PROSITE" id="PS50931">
    <property type="entry name" value="HTH_LYSR"/>
    <property type="match status" value="1"/>
</dbReference>
<dbReference type="RefSeq" id="WP_170056533.1">
    <property type="nucleotide sequence ID" value="NZ_JABBKX010000015.1"/>
</dbReference>
<dbReference type="AlphaFoldDB" id="A0A848EKC4"/>
<name>A0A848EKC4_9PROT</name>
<evidence type="ECO:0000259" key="5">
    <source>
        <dbReference type="PROSITE" id="PS50931"/>
    </source>
</evidence>
<feature type="domain" description="HTH lysR-type" evidence="5">
    <location>
        <begin position="7"/>
        <end position="64"/>
    </location>
</feature>
<accession>A0A848EKC4</accession>
<evidence type="ECO:0000256" key="1">
    <source>
        <dbReference type="ARBA" id="ARBA00009437"/>
    </source>
</evidence>
<dbReference type="PANTHER" id="PTHR30537:SF79">
    <property type="entry name" value="TRANSCRIPTIONAL REGULATOR-RELATED"/>
    <property type="match status" value="1"/>
</dbReference>
<keyword evidence="7" id="KW-1185">Reference proteome</keyword>
<dbReference type="InterPro" id="IPR036388">
    <property type="entry name" value="WH-like_DNA-bd_sf"/>
</dbReference>
<proteinExistence type="inferred from homology"/>
<evidence type="ECO:0000256" key="2">
    <source>
        <dbReference type="ARBA" id="ARBA00023015"/>
    </source>
</evidence>
<keyword evidence="3" id="KW-0238">DNA-binding</keyword>
<sequence length="301" mass="32315">MRPTRLPSMEQLRALDAALRAGSFGRGGAALGLTHGAISRHIAALEEMLGARLFTRGPRGAEPTALALRYHAEVTPLLAAIEEATQRAAAPRRRRAQDTAGEVRVGLVPSFAARWLLPRLPGFTRAHPAIRVDLMATTDLQDPGRSGLDFLVRYGVPPWPGLEAERLLAETLRPVCAPGFPLRGTPSVRAIATRLPLLFDTNADTWEAWLSAAGWTGPRPTKGTVFSDYTLTLEAAAAGIGLALARGDLADRELLSGRLVYAHPLTAPGPRAFHLAKPPGPLRRPAQAFWDWLRAQAAAPA</sequence>
<dbReference type="CDD" id="cd08432">
    <property type="entry name" value="PBP2_GcdR_TrpI_HvrB_AmpR_like"/>
    <property type="match status" value="1"/>
</dbReference>
<dbReference type="Gene3D" id="3.40.190.10">
    <property type="entry name" value="Periplasmic binding protein-like II"/>
    <property type="match status" value="2"/>
</dbReference>
<dbReference type="SUPFAM" id="SSF53850">
    <property type="entry name" value="Periplasmic binding protein-like II"/>
    <property type="match status" value="1"/>
</dbReference>
<dbReference type="SUPFAM" id="SSF46785">
    <property type="entry name" value="Winged helix' DNA-binding domain"/>
    <property type="match status" value="1"/>
</dbReference>
<dbReference type="Proteomes" id="UP000548582">
    <property type="component" value="Unassembled WGS sequence"/>
</dbReference>
<evidence type="ECO:0000313" key="6">
    <source>
        <dbReference type="EMBL" id="NMJ44352.1"/>
    </source>
</evidence>
<dbReference type="EMBL" id="JABBKX010000015">
    <property type="protein sequence ID" value="NMJ44352.1"/>
    <property type="molecule type" value="Genomic_DNA"/>
</dbReference>
<keyword evidence="2" id="KW-0805">Transcription regulation</keyword>
<dbReference type="InterPro" id="IPR058163">
    <property type="entry name" value="LysR-type_TF_proteobact-type"/>
</dbReference>
<comment type="similarity">
    <text evidence="1">Belongs to the LysR transcriptional regulatory family.</text>
</comment>
<dbReference type="GO" id="GO:0043565">
    <property type="term" value="F:sequence-specific DNA binding"/>
    <property type="evidence" value="ECO:0007669"/>
    <property type="project" value="TreeGrafter"/>
</dbReference>
<dbReference type="Gene3D" id="1.10.10.10">
    <property type="entry name" value="Winged helix-like DNA-binding domain superfamily/Winged helix DNA-binding domain"/>
    <property type="match status" value="1"/>
</dbReference>
<dbReference type="InterPro" id="IPR000847">
    <property type="entry name" value="LysR_HTH_N"/>
</dbReference>
<dbReference type="InterPro" id="IPR036390">
    <property type="entry name" value="WH_DNA-bd_sf"/>
</dbReference>
<dbReference type="PANTHER" id="PTHR30537">
    <property type="entry name" value="HTH-TYPE TRANSCRIPTIONAL REGULATOR"/>
    <property type="match status" value="1"/>
</dbReference>
<protein>
    <submittedName>
        <fullName evidence="6">LysR family transcriptional regulator</fullName>
    </submittedName>
</protein>
<organism evidence="6 7">
    <name type="scientific">Neoroseomonas marina</name>
    <dbReference type="NCBI Taxonomy" id="1232220"/>
    <lineage>
        <taxon>Bacteria</taxon>
        <taxon>Pseudomonadati</taxon>
        <taxon>Pseudomonadota</taxon>
        <taxon>Alphaproteobacteria</taxon>
        <taxon>Acetobacterales</taxon>
        <taxon>Acetobacteraceae</taxon>
        <taxon>Neoroseomonas</taxon>
    </lineage>
</organism>
<comment type="caution">
    <text evidence="6">The sequence shown here is derived from an EMBL/GenBank/DDBJ whole genome shotgun (WGS) entry which is preliminary data.</text>
</comment>
<dbReference type="Pfam" id="PF03466">
    <property type="entry name" value="LysR_substrate"/>
    <property type="match status" value="1"/>
</dbReference>
<evidence type="ECO:0000256" key="4">
    <source>
        <dbReference type="ARBA" id="ARBA00023163"/>
    </source>
</evidence>
<dbReference type="GO" id="GO:0006351">
    <property type="term" value="P:DNA-templated transcription"/>
    <property type="evidence" value="ECO:0007669"/>
    <property type="project" value="TreeGrafter"/>
</dbReference>
<dbReference type="InterPro" id="IPR005119">
    <property type="entry name" value="LysR_subst-bd"/>
</dbReference>
<evidence type="ECO:0000313" key="7">
    <source>
        <dbReference type="Proteomes" id="UP000548582"/>
    </source>
</evidence>